<proteinExistence type="predicted"/>
<protein>
    <submittedName>
        <fullName evidence="1">(2Fe-2S)-binding protein</fullName>
    </submittedName>
</protein>
<organism evidence="1 2">
    <name type="scientific">Kineosporia babensis</name>
    <dbReference type="NCBI Taxonomy" id="499548"/>
    <lineage>
        <taxon>Bacteria</taxon>
        <taxon>Bacillati</taxon>
        <taxon>Actinomycetota</taxon>
        <taxon>Actinomycetes</taxon>
        <taxon>Kineosporiales</taxon>
        <taxon>Kineosporiaceae</taxon>
        <taxon>Kineosporia</taxon>
    </lineage>
</organism>
<name>A0A9X1SWI8_9ACTN</name>
<evidence type="ECO:0000313" key="1">
    <source>
        <dbReference type="EMBL" id="MCD5314065.1"/>
    </source>
</evidence>
<dbReference type="EMBL" id="JAJOMB010000014">
    <property type="protein sequence ID" value="MCD5314065.1"/>
    <property type="molecule type" value="Genomic_DNA"/>
</dbReference>
<dbReference type="Proteomes" id="UP001138997">
    <property type="component" value="Unassembled WGS sequence"/>
</dbReference>
<comment type="caution">
    <text evidence="1">The sequence shown here is derived from an EMBL/GenBank/DDBJ whole genome shotgun (WGS) entry which is preliminary data.</text>
</comment>
<dbReference type="AlphaFoldDB" id="A0A9X1SWI8"/>
<sequence>MDPLPSSVLAQLNRLPYTAQAGDFTEVSAMTGPDWWEPPARAYSHWLATPHLAPGAACSLQHYSGRLLSVVVMVWALTGRQMSLRPEHWQAQVDQHGATLVVRHQERILLGHVSAAQLGAAVAQHLDPMVEAVRRPSRLTLAAAMGGPASSLAAAFGRVYRGVAAVDRAAVARAAHEAQAALTERAGRELTVLQADDEEPDLLRQHRTTCCLIRLGHGHGTCETCPRLEFTEQVRQQRERHRERPGVPVTWAARS</sequence>
<keyword evidence="2" id="KW-1185">Reference proteome</keyword>
<dbReference type="RefSeq" id="WP_231446286.1">
    <property type="nucleotide sequence ID" value="NZ_JAJOMB010000014.1"/>
</dbReference>
<gene>
    <name evidence="1" type="ORF">LR394_24460</name>
</gene>
<evidence type="ECO:0000313" key="2">
    <source>
        <dbReference type="Proteomes" id="UP001138997"/>
    </source>
</evidence>
<reference evidence="1" key="1">
    <citation type="submission" date="2021-11" db="EMBL/GenBank/DDBJ databases">
        <title>Streptomyces corallinus and Kineosporia corallina sp. nov., two new coral-derived marine actinobacteria.</title>
        <authorList>
            <person name="Buangrab K."/>
            <person name="Sutthacheep M."/>
            <person name="Yeemin T."/>
            <person name="Harunari E."/>
            <person name="Igarashi Y."/>
            <person name="Sripreechasak P."/>
            <person name="Kanchanasin P."/>
            <person name="Tanasupawat S."/>
            <person name="Phongsopitanun W."/>
        </authorList>
    </citation>
    <scope>NUCLEOTIDE SEQUENCE</scope>
    <source>
        <strain evidence="1">JCM 31032</strain>
    </source>
</reference>
<accession>A0A9X1SWI8</accession>